<feature type="chain" id="PRO_5046477446" description="DUF4352 domain-containing protein" evidence="2">
    <location>
        <begin position="22"/>
        <end position="214"/>
    </location>
</feature>
<feature type="signal peptide" evidence="2">
    <location>
        <begin position="1"/>
        <end position="21"/>
    </location>
</feature>
<reference evidence="4" key="1">
    <citation type="journal article" date="2019" name="Int. J. Syst. Evol. Microbiol.">
        <title>The Global Catalogue of Microorganisms (GCM) 10K type strain sequencing project: providing services to taxonomists for standard genome sequencing and annotation.</title>
        <authorList>
            <consortium name="The Broad Institute Genomics Platform"/>
            <consortium name="The Broad Institute Genome Sequencing Center for Infectious Disease"/>
            <person name="Wu L."/>
            <person name="Ma J."/>
        </authorList>
    </citation>
    <scope>NUCLEOTIDE SEQUENCE [LARGE SCALE GENOMIC DNA]</scope>
    <source>
        <strain evidence="4">TBRC 4489</strain>
    </source>
</reference>
<keyword evidence="4" id="KW-1185">Reference proteome</keyword>
<sequence length="214" mass="22563">MPAGRLRRAGALLAGFALACAAVALQSAALDDEERTAPLTWTGGMGEEVVASRFSARVKAVYGARTVRSTDAADTPDTADTTLPADTETAEKATTSGIFVVVELEATAHREPQRFGTPVLLSGDGRRYAATDKVDSALSVPRITVQPGWWTDGVAVFEVPVTALNGARIVLPLQNGIIGENYPPEAEVDLGLDDAGTQRLIAETADVYPPEDER</sequence>
<evidence type="ECO:0000313" key="4">
    <source>
        <dbReference type="Proteomes" id="UP001595850"/>
    </source>
</evidence>
<dbReference type="RefSeq" id="WP_377289683.1">
    <property type="nucleotide sequence ID" value="NZ_JBHSBM010000022.1"/>
</dbReference>
<evidence type="ECO:0000256" key="1">
    <source>
        <dbReference type="ARBA" id="ARBA00022729"/>
    </source>
</evidence>
<keyword evidence="1 2" id="KW-0732">Signal</keyword>
<dbReference type="InterPro" id="IPR029050">
    <property type="entry name" value="Immunoprotect_excell_Ig-like"/>
</dbReference>
<proteinExistence type="predicted"/>
<evidence type="ECO:0008006" key="5">
    <source>
        <dbReference type="Google" id="ProtNLM"/>
    </source>
</evidence>
<name>A0ABV8I8P9_9ACTN</name>
<evidence type="ECO:0000313" key="3">
    <source>
        <dbReference type="EMBL" id="MFC4060437.1"/>
    </source>
</evidence>
<accession>A0ABV8I8P9</accession>
<protein>
    <recommendedName>
        <fullName evidence="5">DUF4352 domain-containing protein</fullName>
    </recommendedName>
</protein>
<evidence type="ECO:0000256" key="2">
    <source>
        <dbReference type="SAM" id="SignalP"/>
    </source>
</evidence>
<dbReference type="EMBL" id="JBHSBM010000022">
    <property type="protein sequence ID" value="MFC4060437.1"/>
    <property type="molecule type" value="Genomic_DNA"/>
</dbReference>
<dbReference type="PROSITE" id="PS51257">
    <property type="entry name" value="PROKAR_LIPOPROTEIN"/>
    <property type="match status" value="1"/>
</dbReference>
<organism evidence="3 4">
    <name type="scientific">Planomonospora corallina</name>
    <dbReference type="NCBI Taxonomy" id="1806052"/>
    <lineage>
        <taxon>Bacteria</taxon>
        <taxon>Bacillati</taxon>
        <taxon>Actinomycetota</taxon>
        <taxon>Actinomycetes</taxon>
        <taxon>Streptosporangiales</taxon>
        <taxon>Streptosporangiaceae</taxon>
        <taxon>Planomonospora</taxon>
    </lineage>
</organism>
<gene>
    <name evidence="3" type="ORF">ACFOWE_19200</name>
</gene>
<dbReference type="Gene3D" id="2.60.40.1240">
    <property type="match status" value="1"/>
</dbReference>
<dbReference type="Proteomes" id="UP001595850">
    <property type="component" value="Unassembled WGS sequence"/>
</dbReference>
<comment type="caution">
    <text evidence="3">The sequence shown here is derived from an EMBL/GenBank/DDBJ whole genome shotgun (WGS) entry which is preliminary data.</text>
</comment>